<dbReference type="GO" id="GO:0034597">
    <property type="term" value="F:phosphatidylinositol-4,5-bisphosphate 4-phosphatase activity"/>
    <property type="evidence" value="ECO:0007669"/>
    <property type="project" value="UniProtKB-EC"/>
</dbReference>
<sequence length="237" mass="25508">MLEPDSTTAENVPLLSSEAPTPNYEGVDDDSEEHGNAGEHQLGGVESHGENSAEVTKSAGPTVTCRVCQAIIPIDGKTRQHVVKCEQCNEATPIKAAPPGKKYVRCPCNCLLLCKASSNRIACPRANCKRVITLGSSPIGTAVRSKILFVAYGNIERCFFSSSVGARFARSRATVFVILSIVSLLFGIGLTLGTLHVASSSPILYILWVVVYVISALLFLRFLYYFTLKTSQILGPL</sequence>
<dbReference type="AlphaFoldDB" id="A0A0N4VCG6"/>
<evidence type="ECO:0000256" key="7">
    <source>
        <dbReference type="ARBA" id="ARBA00022801"/>
    </source>
</evidence>
<keyword evidence="7 11" id="KW-0378">Hydrolase</keyword>
<keyword evidence="14" id="KW-1185">Reference proteome</keyword>
<evidence type="ECO:0000256" key="8">
    <source>
        <dbReference type="ARBA" id="ARBA00022989"/>
    </source>
</evidence>
<evidence type="ECO:0000313" key="15">
    <source>
        <dbReference type="WBParaSite" id="EVEC_0000826001-mRNA-1"/>
    </source>
</evidence>
<reference evidence="15" key="1">
    <citation type="submission" date="2017-02" db="UniProtKB">
        <authorList>
            <consortium name="WormBaseParasite"/>
        </authorList>
    </citation>
    <scope>IDENTIFICATION</scope>
</reference>
<feature type="transmembrane region" description="Helical" evidence="11">
    <location>
        <begin position="203"/>
        <end position="224"/>
    </location>
</feature>
<evidence type="ECO:0000256" key="2">
    <source>
        <dbReference type="ARBA" id="ARBA00004107"/>
    </source>
</evidence>
<keyword evidence="8 11" id="KW-1133">Transmembrane helix</keyword>
<keyword evidence="10 11" id="KW-0458">Lysosome</keyword>
<dbReference type="EMBL" id="UXUI01009067">
    <property type="protein sequence ID" value="VDD92990.1"/>
    <property type="molecule type" value="Genomic_DNA"/>
</dbReference>
<feature type="region of interest" description="Disordered" evidence="12">
    <location>
        <begin position="1"/>
        <end position="56"/>
    </location>
</feature>
<evidence type="ECO:0000256" key="9">
    <source>
        <dbReference type="ARBA" id="ARBA00023136"/>
    </source>
</evidence>
<protein>
    <recommendedName>
        <fullName evidence="4 11">Phosphatidylinositol-4,5-bisphosphate 4-phosphatase</fullName>
        <ecNumber evidence="4 11">3.1.3.78</ecNumber>
    </recommendedName>
</protein>
<name>A0A0N4VCG6_ENTVE</name>
<dbReference type="WBParaSite" id="EVEC_0000826001-mRNA-1">
    <property type="protein sequence ID" value="EVEC_0000826001-mRNA-1"/>
    <property type="gene ID" value="EVEC_0000826001"/>
</dbReference>
<comment type="catalytic activity">
    <reaction evidence="1 11">
        <text>a 1,2-diacyl-sn-glycero-3-phospho-(1D-myo-inositol-4,5-bisphosphate) + H2O = a 1,2-diacyl-sn-glycero-3-phospho-(1D-myo-inositol-5-phosphate) + phosphate</text>
        <dbReference type="Rhea" id="RHEA:25674"/>
        <dbReference type="ChEBI" id="CHEBI:15377"/>
        <dbReference type="ChEBI" id="CHEBI:43474"/>
        <dbReference type="ChEBI" id="CHEBI:57795"/>
        <dbReference type="ChEBI" id="CHEBI:58456"/>
        <dbReference type="EC" id="3.1.3.78"/>
    </reaction>
</comment>
<evidence type="ECO:0000313" key="13">
    <source>
        <dbReference type="EMBL" id="VDD92990.1"/>
    </source>
</evidence>
<evidence type="ECO:0000256" key="11">
    <source>
        <dbReference type="RuleBase" id="RU365008"/>
    </source>
</evidence>
<comment type="subcellular location">
    <subcellularLocation>
        <location evidence="2 11">Late endosome membrane</location>
        <topology evidence="2 11">Multi-pass membrane protein</topology>
    </subcellularLocation>
    <subcellularLocation>
        <location evidence="3 11">Lysosome membrane</location>
        <topology evidence="3 11">Multi-pass membrane protein</topology>
    </subcellularLocation>
</comment>
<dbReference type="OrthoDB" id="9939933at2759"/>
<evidence type="ECO:0000256" key="4">
    <source>
        <dbReference type="ARBA" id="ARBA00012936"/>
    </source>
</evidence>
<dbReference type="GO" id="GO:0046856">
    <property type="term" value="P:phosphatidylinositol dephosphorylation"/>
    <property type="evidence" value="ECO:0007669"/>
    <property type="project" value="InterPro"/>
</dbReference>
<evidence type="ECO:0000256" key="12">
    <source>
        <dbReference type="SAM" id="MobiDB-lite"/>
    </source>
</evidence>
<dbReference type="PANTHER" id="PTHR21014">
    <property type="entry name" value="PHOSPHATIDYLINOSITOL-4,5-BISPHOSPHATE 4-PHOSPHATASE"/>
    <property type="match status" value="1"/>
</dbReference>
<evidence type="ECO:0000256" key="10">
    <source>
        <dbReference type="ARBA" id="ARBA00023228"/>
    </source>
</evidence>
<evidence type="ECO:0000256" key="5">
    <source>
        <dbReference type="ARBA" id="ARBA00022692"/>
    </source>
</evidence>
<feature type="compositionally biased region" description="Polar residues" evidence="12">
    <location>
        <begin position="1"/>
        <end position="10"/>
    </location>
</feature>
<dbReference type="PANTHER" id="PTHR21014:SF6">
    <property type="entry name" value="PHOSPHATIDYLINOSITOL-4,5-BISPHOSPHATE 4-PHOSPHATASE"/>
    <property type="match status" value="1"/>
</dbReference>
<dbReference type="Proteomes" id="UP000274131">
    <property type="component" value="Unassembled WGS sequence"/>
</dbReference>
<dbReference type="STRING" id="51028.A0A0N4VCG6"/>
<dbReference type="InterPro" id="IPR019178">
    <property type="entry name" value="PtdIns-P2-Ptase"/>
</dbReference>
<proteinExistence type="predicted"/>
<comment type="function">
    <text evidence="11">Catalyzes the hydrolysis of phosphatidylinositol-4,5-bisphosphate (PtdIns-4,5-P2) to phosphatidylinositol-4-phosphate (PtdIns-4-P).</text>
</comment>
<accession>A0A0N4VCG6</accession>
<dbReference type="GO" id="GO:0030670">
    <property type="term" value="C:phagocytic vesicle membrane"/>
    <property type="evidence" value="ECO:0007669"/>
    <property type="project" value="TreeGrafter"/>
</dbReference>
<feature type="transmembrane region" description="Helical" evidence="11">
    <location>
        <begin position="175"/>
        <end position="197"/>
    </location>
</feature>
<reference evidence="13 14" key="2">
    <citation type="submission" date="2018-10" db="EMBL/GenBank/DDBJ databases">
        <authorList>
            <consortium name="Pathogen Informatics"/>
        </authorList>
    </citation>
    <scope>NUCLEOTIDE SEQUENCE [LARGE SCALE GENOMIC DNA]</scope>
</reference>
<dbReference type="GO" id="GO:0031902">
    <property type="term" value="C:late endosome membrane"/>
    <property type="evidence" value="ECO:0007669"/>
    <property type="project" value="UniProtKB-SubCell"/>
</dbReference>
<keyword evidence="5 11" id="KW-0812">Transmembrane</keyword>
<evidence type="ECO:0000256" key="6">
    <source>
        <dbReference type="ARBA" id="ARBA00022753"/>
    </source>
</evidence>
<keyword evidence="6 11" id="KW-0967">Endosome</keyword>
<organism evidence="15">
    <name type="scientific">Enterobius vermicularis</name>
    <name type="common">Human pinworm</name>
    <dbReference type="NCBI Taxonomy" id="51028"/>
    <lineage>
        <taxon>Eukaryota</taxon>
        <taxon>Metazoa</taxon>
        <taxon>Ecdysozoa</taxon>
        <taxon>Nematoda</taxon>
        <taxon>Chromadorea</taxon>
        <taxon>Rhabditida</taxon>
        <taxon>Spirurina</taxon>
        <taxon>Oxyuridomorpha</taxon>
        <taxon>Oxyuroidea</taxon>
        <taxon>Oxyuridae</taxon>
        <taxon>Enterobius</taxon>
    </lineage>
</organism>
<keyword evidence="9 11" id="KW-0472">Membrane</keyword>
<evidence type="ECO:0000256" key="3">
    <source>
        <dbReference type="ARBA" id="ARBA00004155"/>
    </source>
</evidence>
<evidence type="ECO:0000313" key="14">
    <source>
        <dbReference type="Proteomes" id="UP000274131"/>
    </source>
</evidence>
<dbReference type="GO" id="GO:0005765">
    <property type="term" value="C:lysosomal membrane"/>
    <property type="evidence" value="ECO:0007669"/>
    <property type="project" value="UniProtKB-SubCell"/>
</dbReference>
<dbReference type="EC" id="3.1.3.78" evidence="4 11"/>
<dbReference type="GO" id="GO:0005886">
    <property type="term" value="C:plasma membrane"/>
    <property type="evidence" value="ECO:0007669"/>
    <property type="project" value="TreeGrafter"/>
</dbReference>
<evidence type="ECO:0000256" key="1">
    <source>
        <dbReference type="ARBA" id="ARBA00001261"/>
    </source>
</evidence>
<gene>
    <name evidence="13" type="ORF">EVEC_LOCUS7741</name>
</gene>
<dbReference type="Pfam" id="PF09788">
    <property type="entry name" value="Tmemb_55A"/>
    <property type="match status" value="1"/>
</dbReference>